<keyword evidence="1" id="KW-0472">Membrane</keyword>
<gene>
    <name evidence="2" type="ORF">A2382_00765</name>
</gene>
<feature type="transmembrane region" description="Helical" evidence="1">
    <location>
        <begin position="172"/>
        <end position="188"/>
    </location>
</feature>
<dbReference type="EMBL" id="MGHY01000018">
    <property type="protein sequence ID" value="OGM79302.1"/>
    <property type="molecule type" value="Genomic_DNA"/>
</dbReference>
<evidence type="ECO:0000313" key="2">
    <source>
        <dbReference type="EMBL" id="OGM79302.1"/>
    </source>
</evidence>
<name>A0A1F8CSP7_9BACT</name>
<evidence type="ECO:0000256" key="1">
    <source>
        <dbReference type="SAM" id="Phobius"/>
    </source>
</evidence>
<feature type="transmembrane region" description="Helical" evidence="1">
    <location>
        <begin position="340"/>
        <end position="361"/>
    </location>
</feature>
<feature type="transmembrane region" description="Helical" evidence="1">
    <location>
        <begin position="415"/>
        <end position="436"/>
    </location>
</feature>
<evidence type="ECO:0008006" key="4">
    <source>
        <dbReference type="Google" id="ProtNLM"/>
    </source>
</evidence>
<feature type="transmembrane region" description="Helical" evidence="1">
    <location>
        <begin position="224"/>
        <end position="243"/>
    </location>
</feature>
<accession>A0A1F8CSP7</accession>
<evidence type="ECO:0000313" key="3">
    <source>
        <dbReference type="Proteomes" id="UP000178999"/>
    </source>
</evidence>
<dbReference type="AlphaFoldDB" id="A0A1F8CSP7"/>
<keyword evidence="1" id="KW-1133">Transmembrane helix</keyword>
<feature type="transmembrane region" description="Helical" evidence="1">
    <location>
        <begin position="93"/>
        <end position="114"/>
    </location>
</feature>
<dbReference type="STRING" id="1802538.A2382_00765"/>
<reference evidence="2 3" key="1">
    <citation type="journal article" date="2016" name="Nat. Commun.">
        <title>Thousands of microbial genomes shed light on interconnected biogeochemical processes in an aquifer system.</title>
        <authorList>
            <person name="Anantharaman K."/>
            <person name="Brown C.T."/>
            <person name="Hug L.A."/>
            <person name="Sharon I."/>
            <person name="Castelle C.J."/>
            <person name="Probst A.J."/>
            <person name="Thomas B.C."/>
            <person name="Singh A."/>
            <person name="Wilkins M.J."/>
            <person name="Karaoz U."/>
            <person name="Brodie E.L."/>
            <person name="Williams K.H."/>
            <person name="Hubbard S.S."/>
            <person name="Banfield J.F."/>
        </authorList>
    </citation>
    <scope>NUCLEOTIDE SEQUENCE [LARGE SCALE GENOMIC DNA]</scope>
</reference>
<organism evidence="2 3">
    <name type="scientific">Candidatus Woesebacteria bacterium RIFOXYB1_FULL_38_16</name>
    <dbReference type="NCBI Taxonomy" id="1802538"/>
    <lineage>
        <taxon>Bacteria</taxon>
        <taxon>Candidatus Woeseibacteriota</taxon>
    </lineage>
</organism>
<feature type="transmembrane region" description="Helical" evidence="1">
    <location>
        <begin position="995"/>
        <end position="1017"/>
    </location>
</feature>
<feature type="transmembrane region" description="Helical" evidence="1">
    <location>
        <begin position="12"/>
        <end position="30"/>
    </location>
</feature>
<feature type="transmembrane region" description="Helical" evidence="1">
    <location>
        <begin position="123"/>
        <end position="142"/>
    </location>
</feature>
<proteinExistence type="predicted"/>
<dbReference type="Proteomes" id="UP000178999">
    <property type="component" value="Unassembled WGS sequence"/>
</dbReference>
<comment type="caution">
    <text evidence="2">The sequence shown here is derived from an EMBL/GenBank/DDBJ whole genome shotgun (WGS) entry which is preliminary data.</text>
</comment>
<feature type="transmembrane region" description="Helical" evidence="1">
    <location>
        <begin position="308"/>
        <end position="331"/>
    </location>
</feature>
<sequence length="1021" mass="116515">MKQVIRKLWANWQAIVIAVFILIPVIWFIGKGAVLINGVDTNFPLNPLAWTARRMYVWTNISNGGSDFSSSTAGIFFHLVQLIPYLAGLPLTYVQLISFVFWMGLIVTGAYLLSREVFKNSKLVQILFVCLYSFNVYLFNTWENVKVANLSLMAAIPFGLIVLIWLNEQRKVGWTLGISLFVGIVVSGTGINPAYFICYFFILGFFQIAILLTQFSFRKIVIGFQSYMLFVFIIVGLNLYWILPTLNFITKEISLSGDLGDIGFTNWVDSLSKNTSLFNVMRMQGAWDWYAIDDVSGLPLYIPYVVNYFYSLPFLIFSILLPGLSIIGLVVRRRRNKSTYYLTFLLMFVVGVFLGAGTHAPTGALFRLMIEYVPLFSLFRSPWYIFTPLMILGTAGLVCLLMYQLISERNKLIRFIGLIGVVVLVVGNCLYTYPLIQGKIFRPSKSDGFFVHFPNYVYETKDILREIEGSRVIGYPDDELERFSWGYVGIESILGLLGEVEALYSPLNLPNSAIAKSIKAYYLALKKGQIDSSLSIADLLGARFLFVKHDQGSISMPLPKGIMGDSKKKGEWEFVELSKESFKKIKPMTSLVMVEPFDKADQALIVREEGQLIVNEKDSVVRDSDLSEFVSSRVVVAKNKQVEDYLQFAKAKANLADRLVERNLSEVVYEITTTKKGDYQLMLEDYQLERFGLKDLGELKVEIDGVGYHLGLIKRKNDFLVFENISLSEGFHRLVITLDNPNLVSGGDFEGERQFRESTYGEGNMIFTILTNDENRYLEIFNLNKGDASAEFKINNFDPLGLYWVEYKYRQIYGNNGVVYIGQNTKSGTLLRTQVERLPNYPDWVKMNTYYEPVKSVGEMKVLLSSPFTSDPLGTRMYYDDLVVRRVFDNRLLLAKSENKLKEEFSEEHIEIKMLEKTPVYYKSEVKSDFGTSYVLLFSENYSPQWKIRLSDKNGKELEGVRTAHFSGNLYANAFYIEGAPHEYILEIYYQPQRLYWIGVVGVGCTIFAVSVGLLVLKKKK</sequence>
<keyword evidence="1" id="KW-0812">Transmembrane</keyword>
<feature type="transmembrane region" description="Helical" evidence="1">
    <location>
        <begin position="381"/>
        <end position="403"/>
    </location>
</feature>
<protein>
    <recommendedName>
        <fullName evidence="4">Membrane protein 6-pyruvoyl-tetrahydropterin synthase-related domain-containing protein</fullName>
    </recommendedName>
</protein>
<feature type="transmembrane region" description="Helical" evidence="1">
    <location>
        <begin position="148"/>
        <end position="165"/>
    </location>
</feature>
<feature type="transmembrane region" description="Helical" evidence="1">
    <location>
        <begin position="194"/>
        <end position="212"/>
    </location>
</feature>